<evidence type="ECO:0000313" key="3">
    <source>
        <dbReference type="Proteomes" id="UP000202420"/>
    </source>
</evidence>
<dbReference type="EMBL" id="EF101928">
    <property type="protein sequence ID" value="ABT16948.1"/>
    <property type="molecule type" value="Genomic_DNA"/>
</dbReference>
<organism evidence="2 3">
    <name type="scientific">Chlorovirus heliozoae</name>
    <dbReference type="NCBI Taxonomy" id="322019"/>
    <lineage>
        <taxon>Viruses</taxon>
        <taxon>Varidnaviria</taxon>
        <taxon>Bamfordvirae</taxon>
        <taxon>Nucleocytoviricota</taxon>
        <taxon>Megaviricetes</taxon>
        <taxon>Algavirales</taxon>
        <taxon>Phycodnaviridae</taxon>
        <taxon>Chlorovirus</taxon>
    </lineage>
</organism>
<dbReference type="RefSeq" id="YP_001427295.1">
    <property type="nucleotide sequence ID" value="NC_008724.1"/>
</dbReference>
<dbReference type="GO" id="GO:0004553">
    <property type="term" value="F:hydrolase activity, hydrolyzing O-glycosyl compounds"/>
    <property type="evidence" value="ECO:0007669"/>
    <property type="project" value="InterPro"/>
</dbReference>
<dbReference type="OrthoDB" id="1393at10239"/>
<evidence type="ECO:0000259" key="1">
    <source>
        <dbReference type="PROSITE" id="PS51173"/>
    </source>
</evidence>
<dbReference type="InterPro" id="IPR017853">
    <property type="entry name" value="GH"/>
</dbReference>
<dbReference type="Gene3D" id="3.20.20.80">
    <property type="entry name" value="Glycosidases"/>
    <property type="match status" value="1"/>
</dbReference>
<dbReference type="SMR" id="A7KA74"/>
<dbReference type="PANTHER" id="PTHR42976:SF1">
    <property type="entry name" value="GH18 DOMAIN-CONTAINING PROTEIN-RELATED"/>
    <property type="match status" value="1"/>
</dbReference>
<name>A7KA74_9PHYC</name>
<dbReference type="InterPro" id="IPR012291">
    <property type="entry name" value="CBM2_carb-bd_dom_sf"/>
</dbReference>
<dbReference type="SMART" id="SM00637">
    <property type="entry name" value="CBD_II"/>
    <property type="match status" value="1"/>
</dbReference>
<gene>
    <name evidence="2" type="primary">Z814L</name>
    <name evidence="2" type="ORF">ATCV1_Z814L</name>
</gene>
<dbReference type="InterPro" id="IPR052750">
    <property type="entry name" value="GH18_Chitinase"/>
</dbReference>
<dbReference type="InterPro" id="IPR008965">
    <property type="entry name" value="CBM2/CBM3_carb-bd_dom_sf"/>
</dbReference>
<dbReference type="GO" id="GO:0005975">
    <property type="term" value="P:carbohydrate metabolic process"/>
    <property type="evidence" value="ECO:0007669"/>
    <property type="project" value="InterPro"/>
</dbReference>
<feature type="domain" description="CBM2" evidence="1">
    <location>
        <begin position="15"/>
        <end position="121"/>
    </location>
</feature>
<keyword evidence="3" id="KW-1185">Reference proteome</keyword>
<dbReference type="SUPFAM" id="SSF49384">
    <property type="entry name" value="Carbohydrate-binding domain"/>
    <property type="match status" value="1"/>
</dbReference>
<protein>
    <submittedName>
        <fullName evidence="2">Uncharacterized protein Z814L</fullName>
    </submittedName>
</protein>
<dbReference type="Pfam" id="PF00553">
    <property type="entry name" value="CBM_2"/>
    <property type="match status" value="1"/>
</dbReference>
<dbReference type="Gene3D" id="2.60.40.290">
    <property type="match status" value="1"/>
</dbReference>
<dbReference type="CDD" id="cd06543">
    <property type="entry name" value="GH18_PF-ChiA-like"/>
    <property type="match status" value="1"/>
</dbReference>
<accession>A7KA74</accession>
<dbReference type="SUPFAM" id="SSF51445">
    <property type="entry name" value="(Trans)glycosidases"/>
    <property type="match status" value="1"/>
</dbReference>
<dbReference type="GO" id="GO:0030247">
    <property type="term" value="F:polysaccharide binding"/>
    <property type="evidence" value="ECO:0007669"/>
    <property type="project" value="InterPro"/>
</dbReference>
<reference evidence="2 3" key="1">
    <citation type="submission" date="2006-09" db="EMBL/GenBank/DDBJ databases">
        <title>Sequence and annotation of the 288-kb ATCV-1 virus that infects an endosymbiotic Chlorella strain of the heliozoon Acanthocystis turfacea.</title>
        <authorList>
            <person name="Fitzgerald L.A."/>
            <person name="Graves M.V."/>
            <person name="Li X."/>
            <person name="Pfitzner A.J.P."/>
            <person name="Hartigan J."/>
            <person name="Van Etten J.L."/>
        </authorList>
    </citation>
    <scope>NUCLEOTIDE SEQUENCE [LARGE SCALE GENOMIC DNA]</scope>
    <source>
        <strain evidence="2 3">ATCV-1</strain>
    </source>
</reference>
<dbReference type="PANTHER" id="PTHR42976">
    <property type="entry name" value="BIFUNCTIONAL CHITINASE/LYSOZYME-RELATED"/>
    <property type="match status" value="1"/>
</dbReference>
<dbReference type="CAZy" id="GH18">
    <property type="family name" value="Glycoside Hydrolase Family 18"/>
</dbReference>
<dbReference type="InterPro" id="IPR001919">
    <property type="entry name" value="CBD2"/>
</dbReference>
<dbReference type="GeneID" id="5470511"/>
<evidence type="ECO:0000313" key="2">
    <source>
        <dbReference type="EMBL" id="ABT16948.1"/>
    </source>
</evidence>
<dbReference type="CAZy" id="CBM2">
    <property type="family name" value="Carbohydrate-Binding Module Family 2"/>
</dbReference>
<dbReference type="KEGG" id="vg:5470511"/>
<proteinExistence type="predicted"/>
<dbReference type="Proteomes" id="UP000202420">
    <property type="component" value="Segment"/>
</dbReference>
<dbReference type="PROSITE" id="PS51173">
    <property type="entry name" value="CBM2"/>
    <property type="match status" value="1"/>
</dbReference>
<sequence>MVKFPKSNVCNEYMATVKDTKLEVSVKKNTDWQSGYDGLFVFKNDNAYDVLNWTLEYDFPENEAFTWFSEGDLVRKGIHVVMTPKDWNHIIKAGETKTIGFGGTKSLPTNLRFNQILPMVGSDPSLAKRGAWGPKVFAPYIDACAFPTPSLMEYYAKCGQKFFTLAFIVANGSNKAAWGGTIELQTQYLLDQIRQIRSVGGDVSVSFGGANGTELADVITDVDALVAEYSRVIDLYSLNRIDFDIEGGAVDNAKGVDIRNKAIALLNKKYPKLQITYCLPVLPIGLTLAGENLVRNARKNGAVIESFNGMSMDFGDSAAPEPEGRMGAYVIASCENLRSQVLSAGYSAPKIGTIPMIGVNDVQSEVFRITDAKKVYIFVQTTPWMSYAGFWSVNRDRPGKGTGANPFDSGIDQMPYDFTNTFQGKIIKELAPTTVKNPAPIVLQPNPSPLPPVIPTFPPSDPVPPPVPVPNISVVGKVVNVVSANRLKISYKKPSGVVATHLVTQKKHGCVADDSVTITLKGVKPYEFVKLEKIVGVPAKASTARVNANDMWDSVTKEFLSGVKAGGDPDDVIHELQKKYTGLGPANQKRLKTLA</sequence>